<gene>
    <name evidence="7" type="ORF">SAMN05444338_102150</name>
</gene>
<dbReference type="Proteomes" id="UP000198569">
    <property type="component" value="Unassembled WGS sequence"/>
</dbReference>
<dbReference type="SUPFAM" id="SSF52283">
    <property type="entry name" value="Formate/glycerate dehydrogenase catalytic domain-like"/>
    <property type="match status" value="1"/>
</dbReference>
<proteinExistence type="inferred from homology"/>
<evidence type="ECO:0000313" key="7">
    <source>
        <dbReference type="EMBL" id="SDW34205.1"/>
    </source>
</evidence>
<evidence type="ECO:0000256" key="1">
    <source>
        <dbReference type="ARBA" id="ARBA00005854"/>
    </source>
</evidence>
<dbReference type="SUPFAM" id="SSF51735">
    <property type="entry name" value="NAD(P)-binding Rossmann-fold domains"/>
    <property type="match status" value="1"/>
</dbReference>
<dbReference type="Gene3D" id="3.40.50.720">
    <property type="entry name" value="NAD(P)-binding Rossmann-like Domain"/>
    <property type="match status" value="2"/>
</dbReference>
<name>A0A1H2SRY0_9FLAO</name>
<dbReference type="Pfam" id="PF02826">
    <property type="entry name" value="2-Hacid_dh_C"/>
    <property type="match status" value="1"/>
</dbReference>
<dbReference type="GO" id="GO:0008720">
    <property type="term" value="F:D-lactate dehydrogenase (NAD+) activity"/>
    <property type="evidence" value="ECO:0007669"/>
    <property type="project" value="TreeGrafter"/>
</dbReference>
<dbReference type="STRING" id="229203.SAMN05444338_102150"/>
<dbReference type="InterPro" id="IPR006139">
    <property type="entry name" value="D-isomer_2_OHA_DH_cat_dom"/>
</dbReference>
<evidence type="ECO:0000259" key="5">
    <source>
        <dbReference type="Pfam" id="PF00389"/>
    </source>
</evidence>
<dbReference type="Pfam" id="PF00389">
    <property type="entry name" value="2-Hacid_dh"/>
    <property type="match status" value="1"/>
</dbReference>
<dbReference type="InterPro" id="IPR036291">
    <property type="entry name" value="NAD(P)-bd_dom_sf"/>
</dbReference>
<keyword evidence="3" id="KW-0520">NAD</keyword>
<evidence type="ECO:0000256" key="2">
    <source>
        <dbReference type="ARBA" id="ARBA00023002"/>
    </source>
</evidence>
<feature type="domain" description="D-isomer specific 2-hydroxyacid dehydrogenase NAD-binding" evidence="6">
    <location>
        <begin position="109"/>
        <end position="297"/>
    </location>
</feature>
<keyword evidence="8" id="KW-1185">Reference proteome</keyword>
<reference evidence="8" key="1">
    <citation type="submission" date="2016-10" db="EMBL/GenBank/DDBJ databases">
        <authorList>
            <person name="Varghese N."/>
            <person name="Submissions S."/>
        </authorList>
    </citation>
    <scope>NUCLEOTIDE SEQUENCE [LARGE SCALE GENOMIC DNA]</scope>
    <source>
        <strain evidence="8">DSM 15718</strain>
    </source>
</reference>
<dbReference type="EMBL" id="FNMV01000002">
    <property type="protein sequence ID" value="SDW34205.1"/>
    <property type="molecule type" value="Genomic_DNA"/>
</dbReference>
<sequence length="329" mass="36879">MKILMYSSYEFDRPIIENAMHGKLEFVYSEQPLNEDTVQLAEGFEGISLFTPDNASAAILEKLYFYGVKYITLRSVAYDYIDLKRARALGIKVANVPSYSPYSVAEHAVALLMTLNRKIVLGQKLMNMGDYRLDHLIGFDLHGKKVGIIGTGKIGSAFAKIMHGFGCSIIAHDPIESEELKQQIYISYTTLEEVCINSDVISIHCPLNRETKYMFHKKIFSLMKKGVVFINTARGKIVNTEDLIDALQHGNVHAAGLDAYEGDKKIFLRDLIDKNIDDEIYTILRSLPNVLITGHQGFLTNEALQGIANTTIANLNAWAYNGICENELN</sequence>
<dbReference type="PROSITE" id="PS00065">
    <property type="entry name" value="D_2_HYDROXYACID_DH_1"/>
    <property type="match status" value="1"/>
</dbReference>
<dbReference type="InterPro" id="IPR029753">
    <property type="entry name" value="D-isomer_DH_CS"/>
</dbReference>
<evidence type="ECO:0000256" key="3">
    <source>
        <dbReference type="ARBA" id="ARBA00023027"/>
    </source>
</evidence>
<dbReference type="PROSITE" id="PS00671">
    <property type="entry name" value="D_2_HYDROXYACID_DH_3"/>
    <property type="match status" value="1"/>
</dbReference>
<organism evidence="7 8">
    <name type="scientific">Flavobacterium degerlachei</name>
    <dbReference type="NCBI Taxonomy" id="229203"/>
    <lineage>
        <taxon>Bacteria</taxon>
        <taxon>Pseudomonadati</taxon>
        <taxon>Bacteroidota</taxon>
        <taxon>Flavobacteriia</taxon>
        <taxon>Flavobacteriales</taxon>
        <taxon>Flavobacteriaceae</taxon>
        <taxon>Flavobacterium</taxon>
    </lineage>
</organism>
<dbReference type="OrthoDB" id="9777288at2"/>
<keyword evidence="2 4" id="KW-0560">Oxidoreductase</keyword>
<protein>
    <submittedName>
        <fullName evidence="7">D-lactate dehydrogenase</fullName>
    </submittedName>
</protein>
<dbReference type="InterPro" id="IPR029752">
    <property type="entry name" value="D-isomer_DH_CS1"/>
</dbReference>
<dbReference type="InterPro" id="IPR006140">
    <property type="entry name" value="D-isomer_DH_NAD-bd"/>
</dbReference>
<evidence type="ECO:0000313" key="8">
    <source>
        <dbReference type="Proteomes" id="UP000198569"/>
    </source>
</evidence>
<dbReference type="GO" id="GO:0051287">
    <property type="term" value="F:NAD binding"/>
    <property type="evidence" value="ECO:0007669"/>
    <property type="project" value="InterPro"/>
</dbReference>
<dbReference type="PANTHER" id="PTHR43026:SF1">
    <property type="entry name" value="2-HYDROXYACID DEHYDROGENASE HOMOLOG 1-RELATED"/>
    <property type="match status" value="1"/>
</dbReference>
<comment type="similarity">
    <text evidence="1 4">Belongs to the D-isomer specific 2-hydroxyacid dehydrogenase family.</text>
</comment>
<evidence type="ECO:0000256" key="4">
    <source>
        <dbReference type="RuleBase" id="RU003719"/>
    </source>
</evidence>
<dbReference type="InterPro" id="IPR058205">
    <property type="entry name" value="D-LDH-like"/>
</dbReference>
<feature type="domain" description="D-isomer specific 2-hydroxyacid dehydrogenase catalytic" evidence="5">
    <location>
        <begin position="12"/>
        <end position="329"/>
    </location>
</feature>
<evidence type="ECO:0000259" key="6">
    <source>
        <dbReference type="Pfam" id="PF02826"/>
    </source>
</evidence>
<dbReference type="PANTHER" id="PTHR43026">
    <property type="entry name" value="2-HYDROXYACID DEHYDROGENASE HOMOLOG 1-RELATED"/>
    <property type="match status" value="1"/>
</dbReference>
<dbReference type="CDD" id="cd12183">
    <property type="entry name" value="LDH_like_2"/>
    <property type="match status" value="1"/>
</dbReference>
<dbReference type="AlphaFoldDB" id="A0A1H2SRY0"/>
<accession>A0A1H2SRY0</accession>